<proteinExistence type="inferred from homology"/>
<dbReference type="InterPro" id="IPR000801">
    <property type="entry name" value="Esterase-like"/>
</dbReference>
<evidence type="ECO:0000256" key="2">
    <source>
        <dbReference type="ARBA" id="ARBA00005874"/>
    </source>
</evidence>
<evidence type="ECO:0000256" key="6">
    <source>
        <dbReference type="ARBA" id="ARBA00023315"/>
    </source>
</evidence>
<dbReference type="Pfam" id="PF00756">
    <property type="entry name" value="Esterase"/>
    <property type="match status" value="1"/>
</dbReference>
<evidence type="ECO:0000256" key="8">
    <source>
        <dbReference type="ARBA" id="ARBA00048109"/>
    </source>
</evidence>
<dbReference type="PROSITE" id="PS51318">
    <property type="entry name" value="TAT"/>
    <property type="match status" value="1"/>
</dbReference>
<dbReference type="InterPro" id="IPR006311">
    <property type="entry name" value="TAT_signal"/>
</dbReference>
<keyword evidence="10" id="KW-1185">Reference proteome</keyword>
<comment type="catalytic activity">
    <reaction evidence="1">
        <text>2 alpha,alpha'-trehalose 6-mycolate = alpha,alpha'-trehalose 6,6'-bismycolate + alpha,alpha-trehalose</text>
        <dbReference type="Rhea" id="RHEA:23472"/>
        <dbReference type="ChEBI" id="CHEBI:16551"/>
        <dbReference type="ChEBI" id="CHEBI:18195"/>
        <dbReference type="ChEBI" id="CHEBI:18234"/>
        <dbReference type="EC" id="2.3.1.122"/>
    </reaction>
</comment>
<keyword evidence="6" id="KW-0012">Acyltransferase</keyword>
<evidence type="ECO:0000256" key="7">
    <source>
        <dbReference type="ARBA" id="ARBA00032572"/>
    </source>
</evidence>
<evidence type="ECO:0000256" key="4">
    <source>
        <dbReference type="ARBA" id="ARBA00013244"/>
    </source>
</evidence>
<dbReference type="RefSeq" id="WP_123932728.1">
    <property type="nucleotide sequence ID" value="NZ_JBPSDP010000014.1"/>
</dbReference>
<dbReference type="InterPro" id="IPR050583">
    <property type="entry name" value="Mycobacterial_A85_antigen"/>
</dbReference>
<sequence length="339" mass="36707">MSGDSGRRSRRRFRVYAGLLVVAAAVMTGVVGDPGSAHAAPQKATIERTASEGTDLTALYVYSPAMRKTIKVQVLTPAHADRPRPSLYLLSGLGEEDPQNSMWLRKTDARRFYADKNVNVVMPLAGNGSLYTDWERDDPKLGRYQWETFLIDELPPLIDEAFNGNGKRAIAGISMGAGAGLVLAARHPGFYRVVASYSGCYTTTGLAGQAYPRGIVTAFGGNPDNMWGPPNDPRWAAHDVVSLAGNLRGTTVYISSGTGMPGKYDKPGYPGNGDPANRQVVGGGIEFGTYLCTRELQSRLVASGIPATIRYVDPGTHSWPYWRDQQRQSWPTIAHGLNS</sequence>
<dbReference type="Gene3D" id="3.40.50.1820">
    <property type="entry name" value="alpha/beta hydrolase"/>
    <property type="match status" value="1"/>
</dbReference>
<organism evidence="9 10">
    <name type="scientific">Gordonia oryzae</name>
    <dbReference type="NCBI Taxonomy" id="2487349"/>
    <lineage>
        <taxon>Bacteria</taxon>
        <taxon>Bacillati</taxon>
        <taxon>Actinomycetota</taxon>
        <taxon>Actinomycetes</taxon>
        <taxon>Mycobacteriales</taxon>
        <taxon>Gordoniaceae</taxon>
        <taxon>Gordonia</taxon>
    </lineage>
</organism>
<dbReference type="OrthoDB" id="4510758at2"/>
<evidence type="ECO:0000256" key="5">
    <source>
        <dbReference type="ARBA" id="ARBA00022679"/>
    </source>
</evidence>
<dbReference type="PANTHER" id="PTHR48098">
    <property type="entry name" value="ENTEROCHELIN ESTERASE-RELATED"/>
    <property type="match status" value="1"/>
</dbReference>
<dbReference type="GO" id="GO:0004144">
    <property type="term" value="F:diacylglycerol O-acyltransferase activity"/>
    <property type="evidence" value="ECO:0007669"/>
    <property type="project" value="UniProtKB-EC"/>
</dbReference>
<dbReference type="PANTHER" id="PTHR48098:SF1">
    <property type="entry name" value="DIACYLGLYCEROL ACYLTRANSFERASE_MYCOLYLTRANSFERASE AG85A"/>
    <property type="match status" value="1"/>
</dbReference>
<protein>
    <recommendedName>
        <fullName evidence="7">Acyl-CoA:diacylglycerol acyltransferase</fullName>
        <ecNumber evidence="3">2.3.1.122</ecNumber>
        <ecNumber evidence="4">2.3.1.20</ecNumber>
    </recommendedName>
</protein>
<dbReference type="SUPFAM" id="SSF53474">
    <property type="entry name" value="alpha/beta-Hydrolases"/>
    <property type="match status" value="1"/>
</dbReference>
<comment type="caution">
    <text evidence="9">The sequence shown here is derived from an EMBL/GenBank/DDBJ whole genome shotgun (WGS) entry which is preliminary data.</text>
</comment>
<comment type="catalytic activity">
    <reaction evidence="8">
        <text>an acyl-CoA + a 1,2-diacyl-sn-glycerol = a triacyl-sn-glycerol + CoA</text>
        <dbReference type="Rhea" id="RHEA:10868"/>
        <dbReference type="ChEBI" id="CHEBI:17815"/>
        <dbReference type="ChEBI" id="CHEBI:57287"/>
        <dbReference type="ChEBI" id="CHEBI:58342"/>
        <dbReference type="ChEBI" id="CHEBI:64615"/>
        <dbReference type="EC" id="2.3.1.20"/>
    </reaction>
</comment>
<evidence type="ECO:0000313" key="9">
    <source>
        <dbReference type="EMBL" id="RPA57014.1"/>
    </source>
</evidence>
<dbReference type="EMBL" id="RKMH01000020">
    <property type="protein sequence ID" value="RPA57014.1"/>
    <property type="molecule type" value="Genomic_DNA"/>
</dbReference>
<accession>A0A3N4GVK9</accession>
<comment type="similarity">
    <text evidence="2">Belongs to the mycobacterial A85 antigen family.</text>
</comment>
<name>A0A3N4GVK9_9ACTN</name>
<dbReference type="EC" id="2.3.1.20" evidence="4"/>
<dbReference type="GO" id="GO:0050348">
    <property type="term" value="F:trehalose O-mycolyltransferase activity"/>
    <property type="evidence" value="ECO:0007669"/>
    <property type="project" value="UniProtKB-EC"/>
</dbReference>
<reference evidence="9 10" key="1">
    <citation type="submission" date="2018-11" db="EMBL/GenBank/DDBJ databases">
        <title>Draft genome sequence of Gordonia sp. RS15-1S isolated from rice stems.</title>
        <authorList>
            <person name="Muangham S."/>
        </authorList>
    </citation>
    <scope>NUCLEOTIDE SEQUENCE [LARGE SCALE GENOMIC DNA]</scope>
    <source>
        <strain evidence="9 10">RS15-1S</strain>
    </source>
</reference>
<evidence type="ECO:0000313" key="10">
    <source>
        <dbReference type="Proteomes" id="UP000267536"/>
    </source>
</evidence>
<dbReference type="Proteomes" id="UP000267536">
    <property type="component" value="Unassembled WGS sequence"/>
</dbReference>
<dbReference type="InterPro" id="IPR029058">
    <property type="entry name" value="AB_hydrolase_fold"/>
</dbReference>
<dbReference type="AlphaFoldDB" id="A0A3N4GVK9"/>
<keyword evidence="5" id="KW-0808">Transferase</keyword>
<evidence type="ECO:0000256" key="1">
    <source>
        <dbReference type="ARBA" id="ARBA00000697"/>
    </source>
</evidence>
<dbReference type="EC" id="2.3.1.122" evidence="3"/>
<gene>
    <name evidence="9" type="ORF">EF294_20070</name>
</gene>
<evidence type="ECO:0000256" key="3">
    <source>
        <dbReference type="ARBA" id="ARBA00012820"/>
    </source>
</evidence>